<evidence type="ECO:0000313" key="2">
    <source>
        <dbReference type="EMBL" id="KAK7455178.1"/>
    </source>
</evidence>
<evidence type="ECO:0000256" key="1">
    <source>
        <dbReference type="SAM" id="MobiDB-lite"/>
    </source>
</evidence>
<sequence length="316" mass="35935">MDSIPTGGTFVIFTLDLVASVAHLENQELTAVCKELEFSQKKFVAYVKIDMGNFPMPWFHYSPFDFHIVWQGHEHLPFPIKARQIKSDMLFPVLPNSYQPASCPNHRAIEACQPLPWNDCYISSFIRIGVRCETEWTEVDSPHVQSPYQTTMKEELRIAGQMASDNCRVYDGPIPEAPLAASPSGTSFISDLSSTREVKPIWTDEEPDMLSVRMADLLCGYYPPDERIIIRCSTDLSTVDVVNHPDELFKLLAEFYKLKDQLEESYKLRQIEEARKIDDEHCAGHPVPGSPAFSGHQPKPHRTDSLQRFWSVAAES</sequence>
<name>A0ABR1JEW4_9AGAR</name>
<organism evidence="2 3">
    <name type="scientific">Marasmiellus scandens</name>
    <dbReference type="NCBI Taxonomy" id="2682957"/>
    <lineage>
        <taxon>Eukaryota</taxon>
        <taxon>Fungi</taxon>
        <taxon>Dikarya</taxon>
        <taxon>Basidiomycota</taxon>
        <taxon>Agaricomycotina</taxon>
        <taxon>Agaricomycetes</taxon>
        <taxon>Agaricomycetidae</taxon>
        <taxon>Agaricales</taxon>
        <taxon>Marasmiineae</taxon>
        <taxon>Omphalotaceae</taxon>
        <taxon>Marasmiellus</taxon>
    </lineage>
</organism>
<reference evidence="2 3" key="1">
    <citation type="submission" date="2024-01" db="EMBL/GenBank/DDBJ databases">
        <title>A draft genome for the cacao thread blight pathogen Marasmiellus scandens.</title>
        <authorList>
            <person name="Baruah I.K."/>
            <person name="Leung J."/>
            <person name="Bukari Y."/>
            <person name="Amoako-Attah I."/>
            <person name="Meinhardt L.W."/>
            <person name="Bailey B.A."/>
            <person name="Cohen S.P."/>
        </authorList>
    </citation>
    <scope>NUCLEOTIDE SEQUENCE [LARGE SCALE GENOMIC DNA]</scope>
    <source>
        <strain evidence="2 3">GH-19</strain>
    </source>
</reference>
<evidence type="ECO:0000313" key="3">
    <source>
        <dbReference type="Proteomes" id="UP001498398"/>
    </source>
</evidence>
<dbReference type="Proteomes" id="UP001498398">
    <property type="component" value="Unassembled WGS sequence"/>
</dbReference>
<feature type="region of interest" description="Disordered" evidence="1">
    <location>
        <begin position="281"/>
        <end position="303"/>
    </location>
</feature>
<comment type="caution">
    <text evidence="2">The sequence shown here is derived from an EMBL/GenBank/DDBJ whole genome shotgun (WGS) entry which is preliminary data.</text>
</comment>
<accession>A0ABR1JEW4</accession>
<protein>
    <submittedName>
        <fullName evidence="2">Uncharacterized protein</fullName>
    </submittedName>
</protein>
<gene>
    <name evidence="2" type="ORF">VKT23_011049</name>
</gene>
<proteinExistence type="predicted"/>
<dbReference type="EMBL" id="JBANRG010000023">
    <property type="protein sequence ID" value="KAK7455178.1"/>
    <property type="molecule type" value="Genomic_DNA"/>
</dbReference>
<keyword evidence="3" id="KW-1185">Reference proteome</keyword>